<comment type="caution">
    <text evidence="4">The sequence shown here is derived from an EMBL/GenBank/DDBJ whole genome shotgun (WGS) entry which is preliminary data.</text>
</comment>
<evidence type="ECO:0000256" key="3">
    <source>
        <dbReference type="ARBA" id="ARBA00022842"/>
    </source>
</evidence>
<dbReference type="OrthoDB" id="9784466at2"/>
<dbReference type="PANTHER" id="PTHR43344">
    <property type="entry name" value="PHOSPHOSERINE PHOSPHATASE"/>
    <property type="match status" value="1"/>
</dbReference>
<keyword evidence="2 4" id="KW-0378">Hydrolase</keyword>
<reference evidence="4 5" key="1">
    <citation type="submission" date="2018-04" db="EMBL/GenBank/DDBJ databases">
        <title>Novel Campyloabacter and Helicobacter Species and Strains.</title>
        <authorList>
            <person name="Mannion A.J."/>
            <person name="Shen Z."/>
            <person name="Fox J.G."/>
        </authorList>
    </citation>
    <scope>NUCLEOTIDE SEQUENCE [LARGE SCALE GENOMIC DNA]</scope>
    <source>
        <strain evidence="4 5">MIT 97-5075</strain>
    </source>
</reference>
<dbReference type="Gene3D" id="3.40.50.1000">
    <property type="entry name" value="HAD superfamily/HAD-like"/>
    <property type="match status" value="1"/>
</dbReference>
<evidence type="ECO:0000256" key="2">
    <source>
        <dbReference type="ARBA" id="ARBA00022801"/>
    </source>
</evidence>
<dbReference type="PANTHER" id="PTHR43344:SF13">
    <property type="entry name" value="PHOSPHATASE RV3661-RELATED"/>
    <property type="match status" value="1"/>
</dbReference>
<sequence>MVIAFFDFDGTITKGDSFALFLQFLLGKRFFIKAIRNIPSLLLYKMGLQDNAVTKEKFLVSCIKDMDIDHFKIKCEEFTPILQKFCKNSAVQKIDWHKKNGHQVVLVSASFEEYLRPLCKLWQIDLLATTMEVKENKLTGKLASLNCYGKEKERRIRAYCNLESYQSIYAYGDTIGDKEMLALASPNQAFFRIFE</sequence>
<dbReference type="Pfam" id="PF12710">
    <property type="entry name" value="HAD"/>
    <property type="match status" value="1"/>
</dbReference>
<dbReference type="InterPro" id="IPR006385">
    <property type="entry name" value="HAD_hydro_SerB1"/>
</dbReference>
<dbReference type="InterPro" id="IPR023214">
    <property type="entry name" value="HAD_sf"/>
</dbReference>
<dbReference type="RefSeq" id="WP_104762504.1">
    <property type="nucleotide sequence ID" value="NZ_FZPM01000005.1"/>
</dbReference>
<protein>
    <submittedName>
        <fullName evidence="4">HAD-IB family hydrolase</fullName>
    </submittedName>
</protein>
<evidence type="ECO:0000256" key="1">
    <source>
        <dbReference type="ARBA" id="ARBA00022723"/>
    </source>
</evidence>
<keyword evidence="5" id="KW-1185">Reference proteome</keyword>
<dbReference type="AlphaFoldDB" id="A0A3D8J9V1"/>
<keyword evidence="1" id="KW-0479">Metal-binding</keyword>
<dbReference type="NCBIfam" id="TIGR01488">
    <property type="entry name" value="HAD-SF-IB"/>
    <property type="match status" value="1"/>
</dbReference>
<dbReference type="InterPro" id="IPR036412">
    <property type="entry name" value="HAD-like_sf"/>
</dbReference>
<keyword evidence="3" id="KW-0460">Magnesium</keyword>
<evidence type="ECO:0000313" key="5">
    <source>
        <dbReference type="Proteomes" id="UP000256424"/>
    </source>
</evidence>
<dbReference type="EMBL" id="NXLW01000001">
    <property type="protein sequence ID" value="RDU73671.1"/>
    <property type="molecule type" value="Genomic_DNA"/>
</dbReference>
<accession>A0A3D8J9V1</accession>
<dbReference type="SUPFAM" id="SSF56784">
    <property type="entry name" value="HAD-like"/>
    <property type="match status" value="1"/>
</dbReference>
<proteinExistence type="predicted"/>
<organism evidence="4 5">
    <name type="scientific">Helicobacter aurati</name>
    <dbReference type="NCBI Taxonomy" id="137778"/>
    <lineage>
        <taxon>Bacteria</taxon>
        <taxon>Pseudomonadati</taxon>
        <taxon>Campylobacterota</taxon>
        <taxon>Epsilonproteobacteria</taxon>
        <taxon>Campylobacterales</taxon>
        <taxon>Helicobacteraceae</taxon>
        <taxon>Helicobacter</taxon>
    </lineage>
</organism>
<dbReference type="NCBIfam" id="TIGR01490">
    <property type="entry name" value="HAD-SF-IB-hyp1"/>
    <property type="match status" value="1"/>
</dbReference>
<dbReference type="GO" id="GO:0016787">
    <property type="term" value="F:hydrolase activity"/>
    <property type="evidence" value="ECO:0007669"/>
    <property type="project" value="UniProtKB-KW"/>
</dbReference>
<dbReference type="Gene3D" id="1.20.1440.100">
    <property type="entry name" value="SG protein - dephosphorylation function"/>
    <property type="match status" value="1"/>
</dbReference>
<gene>
    <name evidence="4" type="ORF">CQA66_00305</name>
</gene>
<dbReference type="GO" id="GO:0046872">
    <property type="term" value="F:metal ion binding"/>
    <property type="evidence" value="ECO:0007669"/>
    <property type="project" value="UniProtKB-KW"/>
</dbReference>
<evidence type="ECO:0000313" key="4">
    <source>
        <dbReference type="EMBL" id="RDU73671.1"/>
    </source>
</evidence>
<dbReference type="InterPro" id="IPR050582">
    <property type="entry name" value="HAD-like_SerB"/>
</dbReference>
<dbReference type="Proteomes" id="UP000256424">
    <property type="component" value="Unassembled WGS sequence"/>
</dbReference>
<name>A0A3D8J9V1_9HELI</name>